<keyword evidence="4" id="KW-1185">Reference proteome</keyword>
<feature type="transmembrane region" description="Helical" evidence="1">
    <location>
        <begin position="197"/>
        <end position="217"/>
    </location>
</feature>
<feature type="transmembrane region" description="Helical" evidence="1">
    <location>
        <begin position="397"/>
        <end position="426"/>
    </location>
</feature>
<evidence type="ECO:0000313" key="4">
    <source>
        <dbReference type="Proteomes" id="UP000284706"/>
    </source>
</evidence>
<dbReference type="Proteomes" id="UP000284706">
    <property type="component" value="Unassembled WGS sequence"/>
</dbReference>
<name>A0A409YBL5_9AGAR</name>
<proteinExistence type="predicted"/>
<accession>A0A409YBL5</accession>
<evidence type="ECO:0000256" key="2">
    <source>
        <dbReference type="SAM" id="SignalP"/>
    </source>
</evidence>
<evidence type="ECO:0000256" key="1">
    <source>
        <dbReference type="SAM" id="Phobius"/>
    </source>
</evidence>
<gene>
    <name evidence="3" type="ORF">CVT26_009691</name>
</gene>
<protein>
    <recommendedName>
        <fullName evidence="5">Solute carrier family 40 protein</fullName>
    </recommendedName>
</protein>
<feature type="transmembrane region" description="Helical" evidence="1">
    <location>
        <begin position="550"/>
        <end position="573"/>
    </location>
</feature>
<feature type="transmembrane region" description="Helical" evidence="1">
    <location>
        <begin position="237"/>
        <end position="257"/>
    </location>
</feature>
<reference evidence="3 4" key="1">
    <citation type="journal article" date="2018" name="Evol. Lett.">
        <title>Horizontal gene cluster transfer increased hallucinogenic mushroom diversity.</title>
        <authorList>
            <person name="Reynolds H.T."/>
            <person name="Vijayakumar V."/>
            <person name="Gluck-Thaler E."/>
            <person name="Korotkin H.B."/>
            <person name="Matheny P.B."/>
            <person name="Slot J.C."/>
        </authorList>
    </citation>
    <scope>NUCLEOTIDE SEQUENCE [LARGE SCALE GENOMIC DNA]</scope>
    <source>
        <strain evidence="3 4">SRW20</strain>
    </source>
</reference>
<dbReference type="InParanoid" id="A0A409YBL5"/>
<feature type="chain" id="PRO_5019198486" description="Solute carrier family 40 protein" evidence="2">
    <location>
        <begin position="21"/>
        <end position="584"/>
    </location>
</feature>
<sequence>MRKFYVLISIVTLLVSTGSASSINFNQCLATVNNMTLEGKTDNHGRTISPRATNATAITYDLCVSACGSGTEAFQWSSFTQQFSSWVLPWLALVSQLPFGANDRLDNFESMLLTVGSPALAAYSLALTVLNERWVTRLFSGYRYPNAAHAVRVLINLQQAPIRINTEDTRLASLVVLPQNDNWWKELVAWLDYTQSWSISVAMSIVWVVIAYVFTLVDYFSQNALSSFTLSAVGEGGGSIASLWLGLLPIVTGWLQVSPKCDSKRLMQALDRANGIAFVATESSSPCKAHCVSGEFALRIQTSEENPARRDEYSTPPVYNYARFLPWVQVVTIVSDTFRNTSERSRRRGQATQDLDQKRPFRSTLATISEVEECCSPLPELEYRVDAKRHYGLHSSVLARMFIASVWALVLQWGTTGSAVIVIWFTPTIGLGCRSAAYLSYGVASTVVWLMLLTSSILAYYSTIEHSHIRQGRRFRSAKAGISRVLSIFLRRTGKILASLNALWIIAIGMLQFSNMFENCYCNSSVLGLGEKAYDVILLTVNDVGSMRGAWIGGFSLSAVTVVVFVGFVTIFVHPKLPPEGEYL</sequence>
<keyword evidence="1" id="KW-0472">Membrane</keyword>
<evidence type="ECO:0008006" key="5">
    <source>
        <dbReference type="Google" id="ProtNLM"/>
    </source>
</evidence>
<keyword evidence="1" id="KW-0812">Transmembrane</keyword>
<evidence type="ECO:0000313" key="3">
    <source>
        <dbReference type="EMBL" id="PPR00406.1"/>
    </source>
</evidence>
<feature type="transmembrane region" description="Helical" evidence="1">
    <location>
        <begin position="438"/>
        <end position="461"/>
    </location>
</feature>
<keyword evidence="1" id="KW-1133">Transmembrane helix</keyword>
<comment type="caution">
    <text evidence="3">The sequence shown here is derived from an EMBL/GenBank/DDBJ whole genome shotgun (WGS) entry which is preliminary data.</text>
</comment>
<dbReference type="STRING" id="231916.A0A409YBL5"/>
<dbReference type="OrthoDB" id="5392263at2759"/>
<dbReference type="AlphaFoldDB" id="A0A409YBL5"/>
<dbReference type="EMBL" id="NHYE01001007">
    <property type="protein sequence ID" value="PPR00406.1"/>
    <property type="molecule type" value="Genomic_DNA"/>
</dbReference>
<organism evidence="3 4">
    <name type="scientific">Gymnopilus dilepis</name>
    <dbReference type="NCBI Taxonomy" id="231916"/>
    <lineage>
        <taxon>Eukaryota</taxon>
        <taxon>Fungi</taxon>
        <taxon>Dikarya</taxon>
        <taxon>Basidiomycota</taxon>
        <taxon>Agaricomycotina</taxon>
        <taxon>Agaricomycetes</taxon>
        <taxon>Agaricomycetidae</taxon>
        <taxon>Agaricales</taxon>
        <taxon>Agaricineae</taxon>
        <taxon>Hymenogastraceae</taxon>
        <taxon>Gymnopilus</taxon>
    </lineage>
</organism>
<feature type="signal peptide" evidence="2">
    <location>
        <begin position="1"/>
        <end position="20"/>
    </location>
</feature>
<keyword evidence="2" id="KW-0732">Signal</keyword>